<evidence type="ECO:0008006" key="6">
    <source>
        <dbReference type="Google" id="ProtNLM"/>
    </source>
</evidence>
<sequence>MATLASEQRVWRELCSFHFNKRQMKYILDKNKLNHQSEIKDWKKFYHDLRRAFGVSEDYQFAEVLSLSNHPIMICISCCRMPSSSEEDNSENENSLATSVTSSSSCATSTTPPPPHCHITIRCTREIAGFNGLGEAVQRLDFRSSVHDRRRFHYICALLRLLVAGKGIANLPGSAQKLLLRMIEEVAAHVNDNQQNINVLRGLVLQLQDIVNQENQKCWGKPLGSPNLWNENVRTIKRIQSITSQIKIKEPGPEIRPKIHDLPEECVREIILRIADHRDLEV</sequence>
<dbReference type="EMBL" id="CAQQ02393869">
    <property type="status" value="NOT_ANNOTATED_CDS"/>
    <property type="molecule type" value="Genomic_DNA"/>
</dbReference>
<evidence type="ECO:0000256" key="1">
    <source>
        <dbReference type="ARBA" id="ARBA00004906"/>
    </source>
</evidence>
<evidence type="ECO:0000313" key="4">
    <source>
        <dbReference type="EnsemblMetazoa" id="MESCA003131-PA"/>
    </source>
</evidence>
<feature type="compositionally biased region" description="Low complexity" evidence="3">
    <location>
        <begin position="92"/>
        <end position="110"/>
    </location>
</feature>
<evidence type="ECO:0000256" key="2">
    <source>
        <dbReference type="ARBA" id="ARBA00022786"/>
    </source>
</evidence>
<keyword evidence="5" id="KW-1185">Reference proteome</keyword>
<organism evidence="4 5">
    <name type="scientific">Megaselia scalaris</name>
    <name type="common">Humpbacked fly</name>
    <name type="synonym">Phora scalaris</name>
    <dbReference type="NCBI Taxonomy" id="36166"/>
    <lineage>
        <taxon>Eukaryota</taxon>
        <taxon>Metazoa</taxon>
        <taxon>Ecdysozoa</taxon>
        <taxon>Arthropoda</taxon>
        <taxon>Hexapoda</taxon>
        <taxon>Insecta</taxon>
        <taxon>Pterygota</taxon>
        <taxon>Neoptera</taxon>
        <taxon>Endopterygota</taxon>
        <taxon>Diptera</taxon>
        <taxon>Brachycera</taxon>
        <taxon>Muscomorpha</taxon>
        <taxon>Platypezoidea</taxon>
        <taxon>Phoridae</taxon>
        <taxon>Megaseliini</taxon>
        <taxon>Megaselia</taxon>
    </lineage>
</organism>
<evidence type="ECO:0000256" key="3">
    <source>
        <dbReference type="SAM" id="MobiDB-lite"/>
    </source>
</evidence>
<reference evidence="4" key="2">
    <citation type="submission" date="2015-06" db="UniProtKB">
        <authorList>
            <consortium name="EnsemblMetazoa"/>
        </authorList>
    </citation>
    <scope>IDENTIFICATION</scope>
</reference>
<dbReference type="GO" id="GO:0019005">
    <property type="term" value="C:SCF ubiquitin ligase complex"/>
    <property type="evidence" value="ECO:0007669"/>
    <property type="project" value="TreeGrafter"/>
</dbReference>
<name>T1GI63_MEGSC</name>
<dbReference type="HOGENOM" id="CLU_988923_0_0_1"/>
<dbReference type="PANTHER" id="PTHR13123:SF7">
    <property type="entry name" value="LD30288P"/>
    <property type="match status" value="1"/>
</dbReference>
<evidence type="ECO:0000313" key="5">
    <source>
        <dbReference type="Proteomes" id="UP000015102"/>
    </source>
</evidence>
<protein>
    <recommendedName>
        <fullName evidence="6">F-box domain-containing protein</fullName>
    </recommendedName>
</protein>
<dbReference type="Proteomes" id="UP000015102">
    <property type="component" value="Unassembled WGS sequence"/>
</dbReference>
<accession>T1GI63</accession>
<reference evidence="5" key="1">
    <citation type="submission" date="2013-02" db="EMBL/GenBank/DDBJ databases">
        <authorList>
            <person name="Hughes D."/>
        </authorList>
    </citation>
    <scope>NUCLEOTIDE SEQUENCE</scope>
    <source>
        <strain>Durham</strain>
        <strain evidence="5">NC isolate 2 -- Noor lab</strain>
    </source>
</reference>
<dbReference type="GO" id="GO:0016567">
    <property type="term" value="P:protein ubiquitination"/>
    <property type="evidence" value="ECO:0007669"/>
    <property type="project" value="UniProtKB-UniPathway"/>
</dbReference>
<dbReference type="EnsemblMetazoa" id="MESCA003131-RA">
    <property type="protein sequence ID" value="MESCA003131-PA"/>
    <property type="gene ID" value="MESCA003131"/>
</dbReference>
<dbReference type="InterPro" id="IPR040394">
    <property type="entry name" value="FBX25/32"/>
</dbReference>
<feature type="region of interest" description="Disordered" evidence="3">
    <location>
        <begin position="86"/>
        <end position="114"/>
    </location>
</feature>
<dbReference type="AlphaFoldDB" id="T1GI63"/>
<dbReference type="STRING" id="36166.T1GI63"/>
<dbReference type="PANTHER" id="PTHR13123">
    <property type="entry name" value="LD30288P"/>
    <property type="match status" value="1"/>
</dbReference>
<dbReference type="EMBL" id="CAQQ02393870">
    <property type="status" value="NOT_ANNOTATED_CDS"/>
    <property type="molecule type" value="Genomic_DNA"/>
</dbReference>
<dbReference type="GO" id="GO:0005737">
    <property type="term" value="C:cytoplasm"/>
    <property type="evidence" value="ECO:0007669"/>
    <property type="project" value="TreeGrafter"/>
</dbReference>
<keyword evidence="2" id="KW-0833">Ubl conjugation pathway</keyword>
<proteinExistence type="predicted"/>
<dbReference type="UniPathway" id="UPA00143"/>
<comment type="pathway">
    <text evidence="1">Protein modification; protein ubiquitination.</text>
</comment>
<dbReference type="GO" id="GO:0005634">
    <property type="term" value="C:nucleus"/>
    <property type="evidence" value="ECO:0007669"/>
    <property type="project" value="TreeGrafter"/>
</dbReference>